<organism evidence="1 2">
    <name type="scientific">Paenibacillus rigui</name>
    <dbReference type="NCBI Taxonomy" id="554312"/>
    <lineage>
        <taxon>Bacteria</taxon>
        <taxon>Bacillati</taxon>
        <taxon>Bacillota</taxon>
        <taxon>Bacilli</taxon>
        <taxon>Bacillales</taxon>
        <taxon>Paenibacillaceae</taxon>
        <taxon>Paenibacillus</taxon>
    </lineage>
</organism>
<proteinExistence type="predicted"/>
<comment type="caution">
    <text evidence="1">The sequence shown here is derived from an EMBL/GenBank/DDBJ whole genome shotgun (WGS) entry which is preliminary data.</text>
</comment>
<keyword evidence="2" id="KW-1185">Reference proteome</keyword>
<gene>
    <name evidence="1" type="ORF">CF651_21475</name>
</gene>
<dbReference type="AlphaFoldDB" id="A0A229ULV0"/>
<dbReference type="Proteomes" id="UP000215509">
    <property type="component" value="Unassembled WGS sequence"/>
</dbReference>
<accession>A0A229ULV0</accession>
<reference evidence="1 2" key="1">
    <citation type="submission" date="2017-07" db="EMBL/GenBank/DDBJ databases">
        <title>Genome sequencing and assembly of Paenibacillus rigui.</title>
        <authorList>
            <person name="Mayilraj S."/>
        </authorList>
    </citation>
    <scope>NUCLEOTIDE SEQUENCE [LARGE SCALE GENOMIC DNA]</scope>
    <source>
        <strain evidence="1 2">JCM 16352</strain>
    </source>
</reference>
<name>A0A229ULV0_9BACL</name>
<sequence length="227" mass="24891">MNRLRQALHEPKLQLFVSLPSNDLNLAKAALQEGAEGLKVHINVDHRASGNSFGPLSEYTDTFREIRSLFNGPLGIVPGGALESVNPHEIEQLSELDIDFYSIYAWHMPAFLLQAKLASTFAIDSQFDTRLLEAAKAFPIEALEASIIPSSEYGTPLNFADLLRYRWLAHNAHLPVIVPSQRKLAAADVPALKDSGIKALLLGAVVTGKSADEIKRAVHDFRNAIDS</sequence>
<evidence type="ECO:0000313" key="1">
    <source>
        <dbReference type="EMBL" id="OXM84353.1"/>
    </source>
</evidence>
<dbReference type="OrthoDB" id="369749at2"/>
<evidence type="ECO:0000313" key="2">
    <source>
        <dbReference type="Proteomes" id="UP000215509"/>
    </source>
</evidence>
<dbReference type="EMBL" id="NMQW01000033">
    <property type="protein sequence ID" value="OXM84353.1"/>
    <property type="molecule type" value="Genomic_DNA"/>
</dbReference>
<dbReference type="RefSeq" id="WP_094016924.1">
    <property type="nucleotide sequence ID" value="NZ_NMQW01000033.1"/>
</dbReference>
<evidence type="ECO:0008006" key="3">
    <source>
        <dbReference type="Google" id="ProtNLM"/>
    </source>
</evidence>
<protein>
    <recommendedName>
        <fullName evidence="3">Thiamine phosphate synthase/TenI domain-containing protein</fullName>
    </recommendedName>
</protein>